<evidence type="ECO:0000256" key="1">
    <source>
        <dbReference type="ARBA" id="ARBA00007879"/>
    </source>
</evidence>
<comment type="caution">
    <text evidence="6">The sequence shown here is derived from an EMBL/GenBank/DDBJ whole genome shotgun (WGS) entry which is preliminary data.</text>
</comment>
<protein>
    <submittedName>
        <fullName evidence="6">RNA recognition motif domain-containing protein</fullName>
    </submittedName>
</protein>
<feature type="domain" description="Fe2OG dioxygenase" evidence="5">
    <location>
        <begin position="245"/>
        <end position="366"/>
    </location>
</feature>
<dbReference type="Proteomes" id="UP000283530">
    <property type="component" value="Unassembled WGS sequence"/>
</dbReference>
<dbReference type="PROSITE" id="PS51471">
    <property type="entry name" value="FE2OG_OXY"/>
    <property type="match status" value="1"/>
</dbReference>
<dbReference type="GO" id="GO:0003723">
    <property type="term" value="F:RNA binding"/>
    <property type="evidence" value="ECO:0007669"/>
    <property type="project" value="UniProtKB-UniRule"/>
</dbReference>
<dbReference type="AlphaFoldDB" id="A0A3S3PBK3"/>
<dbReference type="Gene3D" id="2.60.120.590">
    <property type="entry name" value="Alpha-ketoglutarate-dependent dioxygenase AlkB-like"/>
    <property type="match status" value="1"/>
</dbReference>
<evidence type="ECO:0000313" key="7">
    <source>
        <dbReference type="Proteomes" id="UP000283530"/>
    </source>
</evidence>
<dbReference type="Pfam" id="PF13532">
    <property type="entry name" value="2OG-FeII_Oxy_2"/>
    <property type="match status" value="1"/>
</dbReference>
<evidence type="ECO:0000256" key="3">
    <source>
        <dbReference type="SAM" id="MobiDB-lite"/>
    </source>
</evidence>
<sequence>MVEQQQQPRFRFSRPNANANAEAKAKASNVAVGKEGEAEAGACSPSPSPSPNLYVANCGPAVGLSFETIASAFAAFGQVTGVHPADDTGARVVVSFSQSSSAQAALKALHNGSPCPQLGGRILHIQYSLLLPTPPPHPHCDPHHPLKAYASVVSSSVASDLGIPGIYLLHDFVTPAQEQELLAAVDARPWKSLAKRRVQHYGYEFLYKTRNVDPKQFLGDLPSFVSSILEKISLFPNLSIAESNIVDQLTVNEYPPGVGLSPHIDTHSAFDRLIFSLSLAGPCIMEFRKYPQGTWLPLPSGRENSDHCSNVERRAIFLPPRSMLLLSGEARYAWHHYIPHHKVDMVDGQAIRRGSRRVSFTFRKVRTGPCCCDFPQYCDSQMG</sequence>
<dbReference type="PROSITE" id="PS50102">
    <property type="entry name" value="RRM"/>
    <property type="match status" value="1"/>
</dbReference>
<dbReference type="SUPFAM" id="SSF54928">
    <property type="entry name" value="RNA-binding domain, RBD"/>
    <property type="match status" value="1"/>
</dbReference>
<gene>
    <name evidence="6" type="ORF">CKAN_01618000</name>
</gene>
<dbReference type="GO" id="GO:0016491">
    <property type="term" value="F:oxidoreductase activity"/>
    <property type="evidence" value="ECO:0007669"/>
    <property type="project" value="TreeGrafter"/>
</dbReference>
<name>A0A3S3PBK3_9MAGN</name>
<keyword evidence="2" id="KW-0694">RNA-binding</keyword>
<evidence type="ECO:0000313" key="6">
    <source>
        <dbReference type="EMBL" id="RWR87243.1"/>
    </source>
</evidence>
<dbReference type="EMBL" id="QPKB01000006">
    <property type="protein sequence ID" value="RWR87243.1"/>
    <property type="molecule type" value="Genomic_DNA"/>
</dbReference>
<dbReference type="Gene3D" id="3.30.70.330">
    <property type="match status" value="1"/>
</dbReference>
<dbReference type="OrthoDB" id="271595at2759"/>
<feature type="compositionally biased region" description="Low complexity" evidence="3">
    <location>
        <begin position="16"/>
        <end position="31"/>
    </location>
</feature>
<dbReference type="InterPro" id="IPR037151">
    <property type="entry name" value="AlkB-like_sf"/>
</dbReference>
<proteinExistence type="inferred from homology"/>
<dbReference type="InterPro" id="IPR005123">
    <property type="entry name" value="Oxoglu/Fe-dep_dioxygenase_dom"/>
</dbReference>
<comment type="similarity">
    <text evidence="1">Belongs to the alkB family.</text>
</comment>
<evidence type="ECO:0000259" key="5">
    <source>
        <dbReference type="PROSITE" id="PS51471"/>
    </source>
</evidence>
<dbReference type="InterPro" id="IPR000504">
    <property type="entry name" value="RRM_dom"/>
</dbReference>
<dbReference type="InterPro" id="IPR012677">
    <property type="entry name" value="Nucleotide-bd_a/b_plait_sf"/>
</dbReference>
<organism evidence="6 7">
    <name type="scientific">Cinnamomum micranthum f. kanehirae</name>
    <dbReference type="NCBI Taxonomy" id="337451"/>
    <lineage>
        <taxon>Eukaryota</taxon>
        <taxon>Viridiplantae</taxon>
        <taxon>Streptophyta</taxon>
        <taxon>Embryophyta</taxon>
        <taxon>Tracheophyta</taxon>
        <taxon>Spermatophyta</taxon>
        <taxon>Magnoliopsida</taxon>
        <taxon>Magnoliidae</taxon>
        <taxon>Laurales</taxon>
        <taxon>Lauraceae</taxon>
        <taxon>Cinnamomum</taxon>
    </lineage>
</organism>
<dbReference type="InterPro" id="IPR032857">
    <property type="entry name" value="ALKBH4"/>
</dbReference>
<dbReference type="GO" id="GO:0070988">
    <property type="term" value="P:demethylation"/>
    <property type="evidence" value="ECO:0007669"/>
    <property type="project" value="InterPro"/>
</dbReference>
<dbReference type="GO" id="GO:0032451">
    <property type="term" value="F:demethylase activity"/>
    <property type="evidence" value="ECO:0007669"/>
    <property type="project" value="TreeGrafter"/>
</dbReference>
<dbReference type="InterPro" id="IPR035979">
    <property type="entry name" value="RBD_domain_sf"/>
</dbReference>
<evidence type="ECO:0000256" key="2">
    <source>
        <dbReference type="PROSITE-ProRule" id="PRU00176"/>
    </source>
</evidence>
<dbReference type="InterPro" id="IPR027450">
    <property type="entry name" value="AlkB-like"/>
</dbReference>
<dbReference type="PANTHER" id="PTHR12463">
    <property type="entry name" value="OXYGENASE-RELATED"/>
    <property type="match status" value="1"/>
</dbReference>
<dbReference type="PANTHER" id="PTHR12463:SF1">
    <property type="entry name" value="2-OXOGLUTARATE AND FE-DEPENDENT OXYGENASE FAMILY PROTEIN"/>
    <property type="match status" value="1"/>
</dbReference>
<evidence type="ECO:0000259" key="4">
    <source>
        <dbReference type="PROSITE" id="PS50102"/>
    </source>
</evidence>
<accession>A0A3S3PBK3</accession>
<keyword evidence="7" id="KW-1185">Reference proteome</keyword>
<dbReference type="FunFam" id="2.60.120.590:FF:000018">
    <property type="entry name" value="ALKylated DNA repair protein AlkB homolog"/>
    <property type="match status" value="1"/>
</dbReference>
<feature type="domain" description="RRM" evidence="4">
    <location>
        <begin position="51"/>
        <end position="130"/>
    </location>
</feature>
<reference evidence="6 7" key="1">
    <citation type="journal article" date="2019" name="Nat. Plants">
        <title>Stout camphor tree genome fills gaps in understanding of flowering plant genome evolution.</title>
        <authorList>
            <person name="Chaw S.M."/>
            <person name="Liu Y.C."/>
            <person name="Wu Y.W."/>
            <person name="Wang H.Y."/>
            <person name="Lin C.I."/>
            <person name="Wu C.S."/>
            <person name="Ke H.M."/>
            <person name="Chang L.Y."/>
            <person name="Hsu C.Y."/>
            <person name="Yang H.T."/>
            <person name="Sudianto E."/>
            <person name="Hsu M.H."/>
            <person name="Wu K.P."/>
            <person name="Wang L.N."/>
            <person name="Leebens-Mack J.H."/>
            <person name="Tsai I.J."/>
        </authorList>
    </citation>
    <scope>NUCLEOTIDE SEQUENCE [LARGE SCALE GENOMIC DNA]</scope>
    <source>
        <strain evidence="7">cv. Chaw 1501</strain>
        <tissue evidence="6">Young leaves</tissue>
    </source>
</reference>
<dbReference type="SUPFAM" id="SSF51197">
    <property type="entry name" value="Clavaminate synthase-like"/>
    <property type="match status" value="1"/>
</dbReference>
<dbReference type="STRING" id="337451.A0A3S3PBK3"/>
<feature type="region of interest" description="Disordered" evidence="3">
    <location>
        <begin position="1"/>
        <end position="31"/>
    </location>
</feature>